<feature type="region of interest" description="Disordered" evidence="1">
    <location>
        <begin position="156"/>
        <end position="192"/>
    </location>
</feature>
<evidence type="ECO:0000313" key="4">
    <source>
        <dbReference type="WBParaSite" id="ECPE_0001620101-mRNA-1"/>
    </source>
</evidence>
<evidence type="ECO:0000313" key="3">
    <source>
        <dbReference type="Proteomes" id="UP000272942"/>
    </source>
</evidence>
<dbReference type="EMBL" id="UZAN01063180">
    <property type="protein sequence ID" value="VDP93429.1"/>
    <property type="molecule type" value="Genomic_DNA"/>
</dbReference>
<sequence>RANWGQIEKQSGNCVCEREARFTIKIRRGGETSAVRHRQLVAKTHVATNCLVDLCVRISEQVQGCDFYQKPKYDKQMHFWYLGGNDVSLELPFTLTHPKPIPESDEVGLRFQDGEDDASVPAVVSTGVTAAGAGTGTVKAAEFSSPERAVSKQNDLINLGNDDPTNLPSSDPPTRLSNPVKQSGGGVGQSFDEDDLIFEDFARLRLKANESDLTGTPQEHSVPAFPDTSDPFT</sequence>
<evidence type="ECO:0000256" key="1">
    <source>
        <dbReference type="SAM" id="MobiDB-lite"/>
    </source>
</evidence>
<reference evidence="2 3" key="2">
    <citation type="submission" date="2018-11" db="EMBL/GenBank/DDBJ databases">
        <authorList>
            <consortium name="Pathogen Informatics"/>
        </authorList>
    </citation>
    <scope>NUCLEOTIDE SEQUENCE [LARGE SCALE GENOMIC DNA]</scope>
    <source>
        <strain evidence="2 3">Egypt</strain>
    </source>
</reference>
<name>A0A183BAC3_9TREM</name>
<gene>
    <name evidence="2" type="ORF">ECPE_LOCUS16157</name>
</gene>
<accession>A0A183BAC3</accession>
<feature type="region of interest" description="Disordered" evidence="1">
    <location>
        <begin position="209"/>
        <end position="233"/>
    </location>
</feature>
<reference evidence="4" key="1">
    <citation type="submission" date="2016-06" db="UniProtKB">
        <authorList>
            <consortium name="WormBaseParasite"/>
        </authorList>
    </citation>
    <scope>IDENTIFICATION</scope>
</reference>
<evidence type="ECO:0000313" key="2">
    <source>
        <dbReference type="EMBL" id="VDP93429.1"/>
    </source>
</evidence>
<dbReference type="Proteomes" id="UP000272942">
    <property type="component" value="Unassembled WGS sequence"/>
</dbReference>
<dbReference type="AlphaFoldDB" id="A0A183BAC3"/>
<dbReference type="WBParaSite" id="ECPE_0001620101-mRNA-1">
    <property type="protein sequence ID" value="ECPE_0001620101-mRNA-1"/>
    <property type="gene ID" value="ECPE_0001620101"/>
</dbReference>
<organism evidence="4">
    <name type="scientific">Echinostoma caproni</name>
    <dbReference type="NCBI Taxonomy" id="27848"/>
    <lineage>
        <taxon>Eukaryota</taxon>
        <taxon>Metazoa</taxon>
        <taxon>Spiralia</taxon>
        <taxon>Lophotrochozoa</taxon>
        <taxon>Platyhelminthes</taxon>
        <taxon>Trematoda</taxon>
        <taxon>Digenea</taxon>
        <taxon>Plagiorchiida</taxon>
        <taxon>Echinostomata</taxon>
        <taxon>Echinostomatoidea</taxon>
        <taxon>Echinostomatidae</taxon>
        <taxon>Echinostoma</taxon>
    </lineage>
</organism>
<keyword evidence="3" id="KW-1185">Reference proteome</keyword>
<protein>
    <submittedName>
        <fullName evidence="4">C2 tensin-type domain-containing protein</fullName>
    </submittedName>
</protein>
<proteinExistence type="predicted"/>
<dbReference type="OrthoDB" id="298939at2759"/>